<comment type="similarity">
    <text evidence="1">Belongs to the F420H(2)-dependent quinone reductase family.</text>
</comment>
<dbReference type="Proteomes" id="UP001596356">
    <property type="component" value="Unassembled WGS sequence"/>
</dbReference>
<dbReference type="SUPFAM" id="SSF50475">
    <property type="entry name" value="FMN-binding split barrel"/>
    <property type="match status" value="1"/>
</dbReference>
<evidence type="ECO:0000256" key="1">
    <source>
        <dbReference type="ARBA" id="ARBA00008710"/>
    </source>
</evidence>
<dbReference type="InterPro" id="IPR004378">
    <property type="entry name" value="F420H2_quin_Rdtase"/>
</dbReference>
<keyword evidence="4" id="KW-1185">Reference proteome</keyword>
<name>A0ABW2ARE3_9MICO</name>
<protein>
    <submittedName>
        <fullName evidence="3">Nitroreductase family deazaflavin-dependent oxidoreductase</fullName>
    </submittedName>
</protein>
<gene>
    <name evidence="3" type="ORF">ACFQBT_07385</name>
</gene>
<organism evidence="3 4">
    <name type="scientific">Branchiibius cervicis</name>
    <dbReference type="NCBI Taxonomy" id="908252"/>
    <lineage>
        <taxon>Bacteria</taxon>
        <taxon>Bacillati</taxon>
        <taxon>Actinomycetota</taxon>
        <taxon>Actinomycetes</taxon>
        <taxon>Micrococcales</taxon>
        <taxon>Dermacoccaceae</taxon>
        <taxon>Branchiibius</taxon>
    </lineage>
</organism>
<dbReference type="PANTHER" id="PTHR39428:SF3">
    <property type="entry name" value="DEAZAFLAVIN-DEPENDENT NITROREDUCTASE"/>
    <property type="match status" value="1"/>
</dbReference>
<dbReference type="RefSeq" id="WP_377821604.1">
    <property type="nucleotide sequence ID" value="NZ_JBHSWJ010000002.1"/>
</dbReference>
<comment type="catalytic activity">
    <reaction evidence="2">
        <text>oxidized coenzyme F420-(gamma-L-Glu)(n) + a quinol + H(+) = reduced coenzyme F420-(gamma-L-Glu)(n) + a quinone</text>
        <dbReference type="Rhea" id="RHEA:39663"/>
        <dbReference type="Rhea" id="RHEA-COMP:12939"/>
        <dbReference type="Rhea" id="RHEA-COMP:14378"/>
        <dbReference type="ChEBI" id="CHEBI:15378"/>
        <dbReference type="ChEBI" id="CHEBI:24646"/>
        <dbReference type="ChEBI" id="CHEBI:132124"/>
        <dbReference type="ChEBI" id="CHEBI:133980"/>
        <dbReference type="ChEBI" id="CHEBI:139511"/>
    </reaction>
</comment>
<accession>A0ABW2ARE3</accession>
<evidence type="ECO:0000256" key="2">
    <source>
        <dbReference type="ARBA" id="ARBA00049106"/>
    </source>
</evidence>
<dbReference type="Gene3D" id="2.30.110.10">
    <property type="entry name" value="Electron Transport, Fmn-binding Protein, Chain A"/>
    <property type="match status" value="1"/>
</dbReference>
<evidence type="ECO:0000313" key="3">
    <source>
        <dbReference type="EMBL" id="MFC6713665.1"/>
    </source>
</evidence>
<dbReference type="InterPro" id="IPR012349">
    <property type="entry name" value="Split_barrel_FMN-bd"/>
</dbReference>
<dbReference type="EMBL" id="JBHSWJ010000002">
    <property type="protein sequence ID" value="MFC6713665.1"/>
    <property type="molecule type" value="Genomic_DNA"/>
</dbReference>
<dbReference type="Pfam" id="PF04075">
    <property type="entry name" value="F420H2_quin_red"/>
    <property type="match status" value="1"/>
</dbReference>
<reference evidence="4" key="1">
    <citation type="journal article" date="2019" name="Int. J. Syst. Evol. Microbiol.">
        <title>The Global Catalogue of Microorganisms (GCM) 10K type strain sequencing project: providing services to taxonomists for standard genome sequencing and annotation.</title>
        <authorList>
            <consortium name="The Broad Institute Genomics Platform"/>
            <consortium name="The Broad Institute Genome Sequencing Center for Infectious Disease"/>
            <person name="Wu L."/>
            <person name="Ma J."/>
        </authorList>
    </citation>
    <scope>NUCLEOTIDE SEQUENCE [LARGE SCALE GENOMIC DNA]</scope>
    <source>
        <strain evidence="4">NBRC 106593</strain>
    </source>
</reference>
<comment type="caution">
    <text evidence="3">The sequence shown here is derived from an EMBL/GenBank/DDBJ whole genome shotgun (WGS) entry which is preliminary data.</text>
</comment>
<dbReference type="PANTHER" id="PTHR39428">
    <property type="entry name" value="F420H(2)-DEPENDENT QUINONE REDUCTASE RV1261C"/>
    <property type="match status" value="1"/>
</dbReference>
<evidence type="ECO:0000313" key="4">
    <source>
        <dbReference type="Proteomes" id="UP001596356"/>
    </source>
</evidence>
<proteinExistence type="inferred from homology"/>
<dbReference type="NCBIfam" id="TIGR00026">
    <property type="entry name" value="hi_GC_TIGR00026"/>
    <property type="match status" value="1"/>
</dbReference>
<sequence>MTFKSALPGEIAEEKTEWVRGQLETIDRTGTTESVQVMDRPIVVYTIRGRKSGLLRRVPLMRVEHDGSYGVVASKGGAPEHPAWYHNLQANPEVEVQDGTTRLVGIARELSGPERDQWWDRAVAAYPEYANYQTKTDRQIPVFVVEPVRTVA</sequence>